<keyword evidence="2" id="KW-1185">Reference proteome</keyword>
<proteinExistence type="predicted"/>
<dbReference type="Proteomes" id="UP000324222">
    <property type="component" value="Unassembled WGS sequence"/>
</dbReference>
<sequence length="60" mass="6622">MLARMSCPHQAGVHAAGWDYACVCVYVCCGEALCGSADCHTWNEMKQQDRSHCCFVKPVL</sequence>
<name>A0A5B7FKE3_PORTR</name>
<evidence type="ECO:0000313" key="2">
    <source>
        <dbReference type="Proteomes" id="UP000324222"/>
    </source>
</evidence>
<accession>A0A5B7FKE3</accession>
<organism evidence="1 2">
    <name type="scientific">Portunus trituberculatus</name>
    <name type="common">Swimming crab</name>
    <name type="synonym">Neptunus trituberculatus</name>
    <dbReference type="NCBI Taxonomy" id="210409"/>
    <lineage>
        <taxon>Eukaryota</taxon>
        <taxon>Metazoa</taxon>
        <taxon>Ecdysozoa</taxon>
        <taxon>Arthropoda</taxon>
        <taxon>Crustacea</taxon>
        <taxon>Multicrustacea</taxon>
        <taxon>Malacostraca</taxon>
        <taxon>Eumalacostraca</taxon>
        <taxon>Eucarida</taxon>
        <taxon>Decapoda</taxon>
        <taxon>Pleocyemata</taxon>
        <taxon>Brachyura</taxon>
        <taxon>Eubrachyura</taxon>
        <taxon>Portunoidea</taxon>
        <taxon>Portunidae</taxon>
        <taxon>Portuninae</taxon>
        <taxon>Portunus</taxon>
    </lineage>
</organism>
<comment type="caution">
    <text evidence="1">The sequence shown here is derived from an EMBL/GenBank/DDBJ whole genome shotgun (WGS) entry which is preliminary data.</text>
</comment>
<reference evidence="1 2" key="1">
    <citation type="submission" date="2019-05" db="EMBL/GenBank/DDBJ databases">
        <title>Another draft genome of Portunus trituberculatus and its Hox gene families provides insights of decapod evolution.</title>
        <authorList>
            <person name="Jeong J.-H."/>
            <person name="Song I."/>
            <person name="Kim S."/>
            <person name="Choi T."/>
            <person name="Kim D."/>
            <person name="Ryu S."/>
            <person name="Kim W."/>
        </authorList>
    </citation>
    <scope>NUCLEOTIDE SEQUENCE [LARGE SCALE GENOMIC DNA]</scope>
    <source>
        <tissue evidence="1">Muscle</tissue>
    </source>
</reference>
<gene>
    <name evidence="1" type="ORF">E2C01_039662</name>
</gene>
<dbReference type="EMBL" id="VSRR010006969">
    <property type="protein sequence ID" value="MPC45956.1"/>
    <property type="molecule type" value="Genomic_DNA"/>
</dbReference>
<protein>
    <submittedName>
        <fullName evidence="1">Uncharacterized protein</fullName>
    </submittedName>
</protein>
<evidence type="ECO:0000313" key="1">
    <source>
        <dbReference type="EMBL" id="MPC45956.1"/>
    </source>
</evidence>
<dbReference type="AlphaFoldDB" id="A0A5B7FKE3"/>